<dbReference type="EMBL" id="CAKLBY020000016">
    <property type="protein sequence ID" value="CAK7898651.1"/>
    <property type="molecule type" value="Genomic_DNA"/>
</dbReference>
<feature type="region of interest" description="Disordered" evidence="7">
    <location>
        <begin position="172"/>
        <end position="314"/>
    </location>
</feature>
<keyword evidence="2" id="KW-0507">mRNA processing</keyword>
<dbReference type="InterPro" id="IPR035979">
    <property type="entry name" value="RBD_domain_sf"/>
</dbReference>
<dbReference type="Proteomes" id="UP001162060">
    <property type="component" value="Unassembled WGS sequence"/>
</dbReference>
<feature type="domain" description="RRM" evidence="8">
    <location>
        <begin position="107"/>
        <end position="182"/>
    </location>
</feature>
<evidence type="ECO:0000313" key="9">
    <source>
        <dbReference type="EMBL" id="CAK7898651.1"/>
    </source>
</evidence>
<dbReference type="Pfam" id="PF00076">
    <property type="entry name" value="RRM_1"/>
    <property type="match status" value="2"/>
</dbReference>
<evidence type="ECO:0000256" key="4">
    <source>
        <dbReference type="ARBA" id="ARBA00022884"/>
    </source>
</evidence>
<comment type="caution">
    <text evidence="9">The sequence shown here is derived from an EMBL/GenBank/DDBJ whole genome shotgun (WGS) entry which is preliminary data.</text>
</comment>
<dbReference type="PANTHER" id="PTHR23003:SF62">
    <property type="entry name" value="SERINE_ARGININE (SR)-TYPE SHUTTLING MRNA BINDING PROTEIN NPL3"/>
    <property type="match status" value="1"/>
</dbReference>
<keyword evidence="5" id="KW-0539">Nucleus</keyword>
<evidence type="ECO:0000256" key="1">
    <source>
        <dbReference type="ARBA" id="ARBA00004123"/>
    </source>
</evidence>
<feature type="domain" description="RRM" evidence="8">
    <location>
        <begin position="4"/>
        <end position="79"/>
    </location>
</feature>
<feature type="compositionally biased region" description="Basic residues" evidence="7">
    <location>
        <begin position="177"/>
        <end position="210"/>
    </location>
</feature>
<dbReference type="PROSITE" id="PS50102">
    <property type="entry name" value="RRM"/>
    <property type="match status" value="2"/>
</dbReference>
<evidence type="ECO:0000259" key="8">
    <source>
        <dbReference type="PROSITE" id="PS50102"/>
    </source>
</evidence>
<dbReference type="SMART" id="SM00360">
    <property type="entry name" value="RRM"/>
    <property type="match status" value="2"/>
</dbReference>
<dbReference type="Gene3D" id="3.30.70.330">
    <property type="match status" value="2"/>
</dbReference>
<keyword evidence="4 6" id="KW-0694">RNA-binding</keyword>
<dbReference type="GO" id="GO:0003729">
    <property type="term" value="F:mRNA binding"/>
    <property type="evidence" value="ECO:0007669"/>
    <property type="project" value="TreeGrafter"/>
</dbReference>
<protein>
    <recommendedName>
        <fullName evidence="8">RRM domain-containing protein</fullName>
    </recommendedName>
</protein>
<accession>A0AAV1T3D5</accession>
<evidence type="ECO:0000256" key="7">
    <source>
        <dbReference type="SAM" id="MobiDB-lite"/>
    </source>
</evidence>
<evidence type="ECO:0000256" key="5">
    <source>
        <dbReference type="ARBA" id="ARBA00023242"/>
    </source>
</evidence>
<dbReference type="InterPro" id="IPR012677">
    <property type="entry name" value="Nucleotide-bd_a/b_plait_sf"/>
</dbReference>
<proteinExistence type="predicted"/>
<dbReference type="GO" id="GO:0006397">
    <property type="term" value="P:mRNA processing"/>
    <property type="evidence" value="ECO:0007669"/>
    <property type="project" value="UniProtKB-KW"/>
</dbReference>
<evidence type="ECO:0000313" key="10">
    <source>
        <dbReference type="Proteomes" id="UP001162060"/>
    </source>
</evidence>
<dbReference type="InterPro" id="IPR000504">
    <property type="entry name" value="RRM_dom"/>
</dbReference>
<feature type="compositionally biased region" description="Polar residues" evidence="7">
    <location>
        <begin position="264"/>
        <end position="273"/>
    </location>
</feature>
<feature type="compositionally biased region" description="Basic and acidic residues" evidence="7">
    <location>
        <begin position="274"/>
        <end position="288"/>
    </location>
</feature>
<dbReference type="GO" id="GO:0005634">
    <property type="term" value="C:nucleus"/>
    <property type="evidence" value="ECO:0007669"/>
    <property type="project" value="UniProtKB-SubCell"/>
</dbReference>
<feature type="compositionally biased region" description="Basic and acidic residues" evidence="7">
    <location>
        <begin position="211"/>
        <end position="250"/>
    </location>
</feature>
<feature type="compositionally biased region" description="Basic and acidic residues" evidence="7">
    <location>
        <begin position="70"/>
        <end position="89"/>
    </location>
</feature>
<dbReference type="InterPro" id="IPR050374">
    <property type="entry name" value="RRT5_SRSF_SR"/>
</dbReference>
<keyword evidence="3" id="KW-0677">Repeat</keyword>
<dbReference type="AlphaFoldDB" id="A0AAV1T3D5"/>
<sequence>MSGTRIYVGNLPMDVRTREVEDIFYKYGRIRDIDVKFPSRPPAFAFVDFEDARDAEDAIRGRDGYDYDGARLRVEPANGGRRESGRDRPPNQSSTRYPRNIRGSGDFTVTISNLPPRVSWQDLKDFMRKAGDVVFTEVDGRGGGIVEYSNKRDMKYAVEKLDDTEFRGRSENSYVRVRMKSSRGGRSRSRSHSRSRSKSPRRASKKRSRSRSSEERSRDDGRSTKDRRSRSIDDDDRSETQRREDDKSDGGEDEDNDNDGKEGQGSSETASTCDKQETTTEAASKAKDEDDEMQGGSDERAAETEAKEEQEMDE</sequence>
<evidence type="ECO:0000256" key="2">
    <source>
        <dbReference type="ARBA" id="ARBA00022664"/>
    </source>
</evidence>
<organism evidence="9 10">
    <name type="scientific">Peronospora matthiolae</name>
    <dbReference type="NCBI Taxonomy" id="2874970"/>
    <lineage>
        <taxon>Eukaryota</taxon>
        <taxon>Sar</taxon>
        <taxon>Stramenopiles</taxon>
        <taxon>Oomycota</taxon>
        <taxon>Peronosporomycetes</taxon>
        <taxon>Peronosporales</taxon>
        <taxon>Peronosporaceae</taxon>
        <taxon>Peronospora</taxon>
    </lineage>
</organism>
<reference evidence="9" key="1">
    <citation type="submission" date="2024-01" db="EMBL/GenBank/DDBJ databases">
        <authorList>
            <person name="Webb A."/>
        </authorList>
    </citation>
    <scope>NUCLEOTIDE SEQUENCE</scope>
    <source>
        <strain evidence="9">Pm1</strain>
    </source>
</reference>
<name>A0AAV1T3D5_9STRA</name>
<feature type="compositionally biased region" description="Basic and acidic residues" evidence="7">
    <location>
        <begin position="297"/>
        <end position="314"/>
    </location>
</feature>
<dbReference type="CDD" id="cd12339">
    <property type="entry name" value="RRM2_SRSF1_4_like"/>
    <property type="match status" value="1"/>
</dbReference>
<gene>
    <name evidence="9" type="ORF">PM001_LOCUS1700</name>
</gene>
<evidence type="ECO:0000256" key="3">
    <source>
        <dbReference type="ARBA" id="ARBA00022737"/>
    </source>
</evidence>
<comment type="subcellular location">
    <subcellularLocation>
        <location evidence="1">Nucleus</location>
    </subcellularLocation>
</comment>
<dbReference type="PANTHER" id="PTHR23003">
    <property type="entry name" value="RNA RECOGNITION MOTIF RRM DOMAIN CONTAINING PROTEIN"/>
    <property type="match status" value="1"/>
</dbReference>
<dbReference type="GO" id="GO:0005737">
    <property type="term" value="C:cytoplasm"/>
    <property type="evidence" value="ECO:0007669"/>
    <property type="project" value="TreeGrafter"/>
</dbReference>
<feature type="region of interest" description="Disordered" evidence="7">
    <location>
        <begin position="70"/>
        <end position="104"/>
    </location>
</feature>
<evidence type="ECO:0000256" key="6">
    <source>
        <dbReference type="PROSITE-ProRule" id="PRU00176"/>
    </source>
</evidence>
<dbReference type="SUPFAM" id="SSF54928">
    <property type="entry name" value="RNA-binding domain, RBD"/>
    <property type="match status" value="1"/>
</dbReference>